<feature type="region of interest" description="Disordered" evidence="1">
    <location>
        <begin position="64"/>
        <end position="83"/>
    </location>
</feature>
<accession>A0AAV4C5L5</accession>
<evidence type="ECO:0000313" key="2">
    <source>
        <dbReference type="EMBL" id="GFO26662.1"/>
    </source>
</evidence>
<comment type="caution">
    <text evidence="2">The sequence shown here is derived from an EMBL/GenBank/DDBJ whole genome shotgun (WGS) entry which is preliminary data.</text>
</comment>
<sequence>MPTECFSPQDPLCLSLCTNTSSVHTPRPEEQAHAKDNDIHYATFLRRPEINGLMVIIGLENRTIPTQSPSPARDVPAVSWTPRNQSRGVEPYVFRSLTPTRSLKNGSH</sequence>
<dbReference type="EMBL" id="BLXT01005852">
    <property type="protein sequence ID" value="GFO26662.1"/>
    <property type="molecule type" value="Genomic_DNA"/>
</dbReference>
<dbReference type="Proteomes" id="UP000735302">
    <property type="component" value="Unassembled WGS sequence"/>
</dbReference>
<gene>
    <name evidence="2" type="ORF">PoB_005316700</name>
</gene>
<organism evidence="2 3">
    <name type="scientific">Plakobranchus ocellatus</name>
    <dbReference type="NCBI Taxonomy" id="259542"/>
    <lineage>
        <taxon>Eukaryota</taxon>
        <taxon>Metazoa</taxon>
        <taxon>Spiralia</taxon>
        <taxon>Lophotrochozoa</taxon>
        <taxon>Mollusca</taxon>
        <taxon>Gastropoda</taxon>
        <taxon>Heterobranchia</taxon>
        <taxon>Euthyneura</taxon>
        <taxon>Panpulmonata</taxon>
        <taxon>Sacoglossa</taxon>
        <taxon>Placobranchoidea</taxon>
        <taxon>Plakobranchidae</taxon>
        <taxon>Plakobranchus</taxon>
    </lineage>
</organism>
<evidence type="ECO:0000256" key="1">
    <source>
        <dbReference type="SAM" id="MobiDB-lite"/>
    </source>
</evidence>
<evidence type="ECO:0000313" key="3">
    <source>
        <dbReference type="Proteomes" id="UP000735302"/>
    </source>
</evidence>
<proteinExistence type="predicted"/>
<keyword evidence="3" id="KW-1185">Reference proteome</keyword>
<protein>
    <submittedName>
        <fullName evidence="2">Uncharacterized protein</fullName>
    </submittedName>
</protein>
<dbReference type="AlphaFoldDB" id="A0AAV4C5L5"/>
<name>A0AAV4C5L5_9GAST</name>
<reference evidence="2 3" key="1">
    <citation type="journal article" date="2021" name="Elife">
        <title>Chloroplast acquisition without the gene transfer in kleptoplastic sea slugs, Plakobranchus ocellatus.</title>
        <authorList>
            <person name="Maeda T."/>
            <person name="Takahashi S."/>
            <person name="Yoshida T."/>
            <person name="Shimamura S."/>
            <person name="Takaki Y."/>
            <person name="Nagai Y."/>
            <person name="Toyoda A."/>
            <person name="Suzuki Y."/>
            <person name="Arimoto A."/>
            <person name="Ishii H."/>
            <person name="Satoh N."/>
            <person name="Nishiyama T."/>
            <person name="Hasebe M."/>
            <person name="Maruyama T."/>
            <person name="Minagawa J."/>
            <person name="Obokata J."/>
            <person name="Shigenobu S."/>
        </authorList>
    </citation>
    <scope>NUCLEOTIDE SEQUENCE [LARGE SCALE GENOMIC DNA]</scope>
</reference>